<feature type="transmembrane region" description="Helical" evidence="7">
    <location>
        <begin position="280"/>
        <end position="311"/>
    </location>
</feature>
<comment type="caution">
    <text evidence="9">The sequence shown here is derived from an EMBL/GenBank/DDBJ whole genome shotgun (WGS) entry which is preliminary data.</text>
</comment>
<organism evidence="9 10">
    <name type="scientific">Nocardia terpenica</name>
    <dbReference type="NCBI Taxonomy" id="455432"/>
    <lineage>
        <taxon>Bacteria</taxon>
        <taxon>Bacillati</taxon>
        <taxon>Actinomycetota</taxon>
        <taxon>Actinomycetes</taxon>
        <taxon>Mycobacteriales</taxon>
        <taxon>Nocardiaceae</taxon>
        <taxon>Nocardia</taxon>
    </lineage>
</organism>
<comment type="subcellular location">
    <subcellularLocation>
        <location evidence="1">Cell membrane</location>
        <topology evidence="1">Multi-pass membrane protein</topology>
    </subcellularLocation>
</comment>
<evidence type="ECO:0000313" key="10">
    <source>
        <dbReference type="Proteomes" id="UP000076512"/>
    </source>
</evidence>
<feature type="transmembrane region" description="Helical" evidence="7">
    <location>
        <begin position="209"/>
        <end position="235"/>
    </location>
</feature>
<dbReference type="Proteomes" id="UP000076512">
    <property type="component" value="Unassembled WGS sequence"/>
</dbReference>
<evidence type="ECO:0000256" key="2">
    <source>
        <dbReference type="ARBA" id="ARBA00007783"/>
    </source>
</evidence>
<evidence type="ECO:0000256" key="4">
    <source>
        <dbReference type="ARBA" id="ARBA00022692"/>
    </source>
</evidence>
<evidence type="ECO:0000313" key="9">
    <source>
        <dbReference type="EMBL" id="KZM75688.1"/>
    </source>
</evidence>
<feature type="transmembrane region" description="Helical" evidence="7">
    <location>
        <begin position="382"/>
        <end position="404"/>
    </location>
</feature>
<name>A0A164PKF6_9NOCA</name>
<accession>A0A164PKF6</accession>
<dbReference type="GO" id="GO:0005886">
    <property type="term" value="C:plasma membrane"/>
    <property type="evidence" value="ECO:0007669"/>
    <property type="project" value="UniProtKB-SubCell"/>
</dbReference>
<evidence type="ECO:0000256" key="3">
    <source>
        <dbReference type="ARBA" id="ARBA00022475"/>
    </source>
</evidence>
<keyword evidence="6 7" id="KW-0472">Membrane</keyword>
<dbReference type="Pfam" id="PF12051">
    <property type="entry name" value="DUF3533"/>
    <property type="match status" value="1"/>
</dbReference>
<dbReference type="Gene3D" id="3.40.1710.10">
    <property type="entry name" value="abc type-2 transporter like domain"/>
    <property type="match status" value="1"/>
</dbReference>
<evidence type="ECO:0000256" key="7">
    <source>
        <dbReference type="SAM" id="Phobius"/>
    </source>
</evidence>
<dbReference type="EMBL" id="LWGR01000003">
    <property type="protein sequence ID" value="KZM75688.1"/>
    <property type="molecule type" value="Genomic_DNA"/>
</dbReference>
<feature type="transmembrane region" description="Helical" evidence="7">
    <location>
        <begin position="20"/>
        <end position="40"/>
    </location>
</feature>
<evidence type="ECO:0000256" key="1">
    <source>
        <dbReference type="ARBA" id="ARBA00004651"/>
    </source>
</evidence>
<keyword evidence="3" id="KW-1003">Cell membrane</keyword>
<feature type="transmembrane region" description="Helical" evidence="7">
    <location>
        <begin position="247"/>
        <end position="268"/>
    </location>
</feature>
<dbReference type="PANTHER" id="PTHR43077">
    <property type="entry name" value="TRANSPORT PERMEASE YVFS-RELATED"/>
    <property type="match status" value="1"/>
</dbReference>
<feature type="domain" description="DUF3533" evidence="8">
    <location>
        <begin position="26"/>
        <end position="375"/>
    </location>
</feature>
<evidence type="ECO:0000256" key="6">
    <source>
        <dbReference type="ARBA" id="ARBA00023136"/>
    </source>
</evidence>
<keyword evidence="4 7" id="KW-0812">Transmembrane</keyword>
<protein>
    <recommendedName>
        <fullName evidence="8">DUF3533 domain-containing protein</fullName>
    </recommendedName>
</protein>
<comment type="similarity">
    <text evidence="2">Belongs to the ABC-2 integral membrane protein family.</text>
</comment>
<dbReference type="AlphaFoldDB" id="A0A164PKF6"/>
<sequence length="421" mass="44362">MTSAESGAEPNGPSRWDHKLWAIPVVVAMGLLSLLAMSYLGSVLDPERNLHDFPLVLVNNDRGDHGRAVADEIVAALPDGRVRLQVTDAAEAERQLSLGNTYGEIVIPADFSARLDALVRPATERGMPPTVEVHTNPRAGTTAVTITQGLITPALDHVNAALGARTLERARANGVPLSEAALVTLGTPLRITTTPYDPLPEGTANGISAFYFTLLVVFAGFTSSMMVYVGVDTALADGPPVSRWKALLFKWALIGVVALVMAGLYQAIATGLGMPVAHHLILYCFSAFASLAIGMTALANLTVVATVATALRAPVLNTLGMPVNMLLFIALGLPSSGGIMPVQATPRLYGVLSRFEPMHQVFLGVRSILYFDARAAAGLTRAVAMCTLGVGLAVVLGVLATVGYDRVRAARHRDEPADETA</sequence>
<proteinExistence type="inferred from homology"/>
<dbReference type="OrthoDB" id="4571363at2"/>
<keyword evidence="5 7" id="KW-1133">Transmembrane helix</keyword>
<evidence type="ECO:0000256" key="5">
    <source>
        <dbReference type="ARBA" id="ARBA00022989"/>
    </source>
</evidence>
<gene>
    <name evidence="9" type="ORF">AWN90_20285</name>
</gene>
<dbReference type="RefSeq" id="WP_082870984.1">
    <property type="nucleotide sequence ID" value="NZ_JABMCZ010000001.1"/>
</dbReference>
<dbReference type="InterPro" id="IPR051328">
    <property type="entry name" value="T7SS_ABC-Transporter"/>
</dbReference>
<reference evidence="9 10" key="1">
    <citation type="submission" date="2016-04" db="EMBL/GenBank/DDBJ databases">
        <authorList>
            <person name="Evans L.H."/>
            <person name="Alamgir A."/>
            <person name="Owens N."/>
            <person name="Weber N.D."/>
            <person name="Virtaneva K."/>
            <person name="Barbian K."/>
            <person name="Babar A."/>
            <person name="Rosenke K."/>
        </authorList>
    </citation>
    <scope>NUCLEOTIDE SEQUENCE [LARGE SCALE GENOMIC DNA]</scope>
    <source>
        <strain evidence="9 10">IFM 0406</strain>
    </source>
</reference>
<dbReference type="InterPro" id="IPR022703">
    <property type="entry name" value="DUF3533"/>
</dbReference>
<feature type="transmembrane region" description="Helical" evidence="7">
    <location>
        <begin position="323"/>
        <end position="344"/>
    </location>
</feature>
<dbReference type="PANTHER" id="PTHR43077:SF8">
    <property type="entry name" value="DOXORUBICIN RESISTANCE ABC TRANSPORTER PERMEASE PROTEIN DRRB"/>
    <property type="match status" value="1"/>
</dbReference>
<dbReference type="STRING" id="455432.AWN90_20285"/>
<evidence type="ECO:0000259" key="8">
    <source>
        <dbReference type="Pfam" id="PF12051"/>
    </source>
</evidence>
<keyword evidence="10" id="KW-1185">Reference proteome</keyword>